<evidence type="ECO:0000259" key="5">
    <source>
        <dbReference type="PROSITE" id="PS50932"/>
    </source>
</evidence>
<evidence type="ECO:0000256" key="1">
    <source>
        <dbReference type="ARBA" id="ARBA00022491"/>
    </source>
</evidence>
<reference evidence="7" key="1">
    <citation type="submission" date="2020-02" db="EMBL/GenBank/DDBJ databases">
        <authorList>
            <person name="Fontana A."/>
            <person name="Patrone V."/>
            <person name="Morelli L."/>
        </authorList>
    </citation>
    <scope>NUCLEOTIDE SEQUENCE</scope>
    <source>
        <strain evidence="6">CCUG 30943</strain>
        <strain evidence="7">CCUG 43002</strain>
    </source>
</reference>
<reference evidence="7 8" key="2">
    <citation type="journal article" date="2021" name="Int. J. Food Microbiol.">
        <title>Safety demonstration of a microbial species for use in the food chain: Weissella confusa.</title>
        <authorList>
            <person name="Bourdichon F."/>
            <person name="Patrone V."/>
            <person name="Fontana A."/>
            <person name="Milani G."/>
            <person name="Morelli L."/>
        </authorList>
    </citation>
    <scope>NUCLEOTIDE SEQUENCE [LARGE SCALE GENOMIC DNA]</scope>
    <source>
        <strain evidence="6">CCUG 30943</strain>
        <strain evidence="7 8">CCUG 43002</strain>
    </source>
</reference>
<evidence type="ECO:0000313" key="8">
    <source>
        <dbReference type="Proteomes" id="UP000728106"/>
    </source>
</evidence>
<keyword evidence="3" id="KW-0238">DNA-binding</keyword>
<evidence type="ECO:0000313" key="6">
    <source>
        <dbReference type="EMBL" id="MBJ7632085.1"/>
    </source>
</evidence>
<dbReference type="NCBIfam" id="NF047341">
    <property type="entry name" value="lactose_RbsR"/>
    <property type="match status" value="1"/>
</dbReference>
<dbReference type="Proteomes" id="UP000808038">
    <property type="component" value="Unassembled WGS sequence"/>
</dbReference>
<protein>
    <submittedName>
        <fullName evidence="7">LacI family transcriptional regulator</fullName>
    </submittedName>
</protein>
<evidence type="ECO:0000256" key="3">
    <source>
        <dbReference type="ARBA" id="ARBA00023125"/>
    </source>
</evidence>
<dbReference type="OrthoDB" id="9775106at2"/>
<keyword evidence="8" id="KW-1185">Reference proteome</keyword>
<dbReference type="SMART" id="SM00354">
    <property type="entry name" value="HTH_LACI"/>
    <property type="match status" value="1"/>
</dbReference>
<sequence length="333" mass="36251">MAKKASIKDVAALAGVSPTTVSQVINKKNDHFPEETIERVMDAVRQLGYVPNQSAKSLRGGGNPLIGVMVPSLRNPFFSDLMQSMQNHAHNLADLVFISVDDDEIEQGLLKMLERGVNGLVIARMLPNALEVDRYLQKQGIPYVVLDQINDSNISDHVKTDEFTGGQVVARHLVELGHKKIALLHPDVMTTNMLERISGFTAVIDEQADVEIIEIATKLSKHGGLAIANKVAASGATAAFTLNDEMGIGLLRGLKNGGVRVPEDISVIGYDNTDYAEFTVPSLTTVTQAVWRMGQLALDMVLARLKDPALPMQEEILDVRLIQRESTAPAPTK</sequence>
<dbReference type="SUPFAM" id="SSF53822">
    <property type="entry name" value="Periplasmic binding protein-like I"/>
    <property type="match status" value="1"/>
</dbReference>
<dbReference type="EMBL" id="JAAOCX010000003">
    <property type="protein sequence ID" value="MBJ7632085.1"/>
    <property type="molecule type" value="Genomic_DNA"/>
</dbReference>
<keyword evidence="4" id="KW-0804">Transcription</keyword>
<dbReference type="InterPro" id="IPR046335">
    <property type="entry name" value="LacI/GalR-like_sensor"/>
</dbReference>
<dbReference type="GO" id="GO:0000976">
    <property type="term" value="F:transcription cis-regulatory region binding"/>
    <property type="evidence" value="ECO:0007669"/>
    <property type="project" value="TreeGrafter"/>
</dbReference>
<dbReference type="InterPro" id="IPR010982">
    <property type="entry name" value="Lambda_DNA-bd_dom_sf"/>
</dbReference>
<organism evidence="7 8">
    <name type="scientific">Weissella confusa</name>
    <name type="common">Lactobacillus confusus</name>
    <dbReference type="NCBI Taxonomy" id="1583"/>
    <lineage>
        <taxon>Bacteria</taxon>
        <taxon>Bacillati</taxon>
        <taxon>Bacillota</taxon>
        <taxon>Bacilli</taxon>
        <taxon>Lactobacillales</taxon>
        <taxon>Lactobacillaceae</taxon>
        <taxon>Weissella</taxon>
    </lineage>
</organism>
<dbReference type="PANTHER" id="PTHR30146">
    <property type="entry name" value="LACI-RELATED TRANSCRIPTIONAL REPRESSOR"/>
    <property type="match status" value="1"/>
</dbReference>
<comment type="caution">
    <text evidence="7">The sequence shown here is derived from an EMBL/GenBank/DDBJ whole genome shotgun (WGS) entry which is preliminary data.</text>
</comment>
<name>A0A0R2FAU0_WEICO</name>
<keyword evidence="1" id="KW-0678">Repressor</keyword>
<dbReference type="PANTHER" id="PTHR30146:SF148">
    <property type="entry name" value="HTH-TYPE TRANSCRIPTIONAL REPRESSOR PURR-RELATED"/>
    <property type="match status" value="1"/>
</dbReference>
<dbReference type="RefSeq" id="WP_003607832.1">
    <property type="nucleotide sequence ID" value="NZ_ALXH01000143.1"/>
</dbReference>
<dbReference type="PROSITE" id="PS50932">
    <property type="entry name" value="HTH_LACI_2"/>
    <property type="match status" value="1"/>
</dbReference>
<dbReference type="SUPFAM" id="SSF47413">
    <property type="entry name" value="lambda repressor-like DNA-binding domains"/>
    <property type="match status" value="1"/>
</dbReference>
<dbReference type="CDD" id="cd01392">
    <property type="entry name" value="HTH_LacI"/>
    <property type="match status" value="1"/>
</dbReference>
<dbReference type="GO" id="GO:0003700">
    <property type="term" value="F:DNA-binding transcription factor activity"/>
    <property type="evidence" value="ECO:0007669"/>
    <property type="project" value="TreeGrafter"/>
</dbReference>
<keyword evidence="2" id="KW-0805">Transcription regulation</keyword>
<dbReference type="Pfam" id="PF13377">
    <property type="entry name" value="Peripla_BP_3"/>
    <property type="match status" value="1"/>
</dbReference>
<dbReference type="PROSITE" id="PS00356">
    <property type="entry name" value="HTH_LACI_1"/>
    <property type="match status" value="1"/>
</dbReference>
<dbReference type="Gene3D" id="1.10.260.40">
    <property type="entry name" value="lambda repressor-like DNA-binding domains"/>
    <property type="match status" value="1"/>
</dbReference>
<dbReference type="PRINTS" id="PR00036">
    <property type="entry name" value="HTHLACI"/>
</dbReference>
<proteinExistence type="predicted"/>
<dbReference type="Proteomes" id="UP000728106">
    <property type="component" value="Unassembled WGS sequence"/>
</dbReference>
<dbReference type="AlphaFoldDB" id="A0A0R2FAU0"/>
<dbReference type="EMBL" id="JAAOCP010000002">
    <property type="protein sequence ID" value="MBJ7638232.1"/>
    <property type="molecule type" value="Genomic_DNA"/>
</dbReference>
<accession>A0A0R2FAU0</accession>
<dbReference type="InterPro" id="IPR028082">
    <property type="entry name" value="Peripla_BP_I"/>
</dbReference>
<dbReference type="Pfam" id="PF00356">
    <property type="entry name" value="LacI"/>
    <property type="match status" value="1"/>
</dbReference>
<dbReference type="GeneID" id="57979663"/>
<dbReference type="Gene3D" id="3.40.50.2300">
    <property type="match status" value="2"/>
</dbReference>
<dbReference type="InterPro" id="IPR000843">
    <property type="entry name" value="HTH_LacI"/>
</dbReference>
<evidence type="ECO:0000256" key="2">
    <source>
        <dbReference type="ARBA" id="ARBA00023015"/>
    </source>
</evidence>
<evidence type="ECO:0000313" key="7">
    <source>
        <dbReference type="EMBL" id="MBJ7638232.1"/>
    </source>
</evidence>
<feature type="domain" description="HTH lacI-type" evidence="5">
    <location>
        <begin position="5"/>
        <end position="60"/>
    </location>
</feature>
<evidence type="ECO:0000256" key="4">
    <source>
        <dbReference type="ARBA" id="ARBA00023163"/>
    </source>
</evidence>
<gene>
    <name evidence="7" type="ORF">HAU20_02360</name>
    <name evidence="6" type="ORF">HAU43_03065</name>
</gene>